<accession>A0A103XN11</accession>
<dbReference type="Proteomes" id="UP000243975">
    <property type="component" value="Unassembled WGS sequence"/>
</dbReference>
<feature type="compositionally biased region" description="Low complexity" evidence="1">
    <location>
        <begin position="8"/>
        <end position="22"/>
    </location>
</feature>
<sequence length="147" mass="16712">MSTERLISKGSLQSHHGSLSRHSSLYCPEPIRIFDELPKATILSVSRADVSDIGPLLLSYTIQLEYKQASQTANFKWCLLKKASQLIYLHFALKKRAIVEEIYEKQEQVKDWLQHIGIGDQTAIVHDNDEPDDGAIPVHNEDSTKKR</sequence>
<dbReference type="AlphaFoldDB" id="A0A103XN11"/>
<keyword evidence="3" id="KW-1185">Reference proteome</keyword>
<evidence type="ECO:0000256" key="1">
    <source>
        <dbReference type="SAM" id="MobiDB-lite"/>
    </source>
</evidence>
<dbReference type="OMA" id="CPEPIRI"/>
<protein>
    <submittedName>
        <fullName evidence="2">Phospholipase D family</fullName>
    </submittedName>
</protein>
<feature type="region of interest" description="Disordered" evidence="1">
    <location>
        <begin position="1"/>
        <end position="22"/>
    </location>
</feature>
<evidence type="ECO:0000313" key="2">
    <source>
        <dbReference type="EMBL" id="KVH93524.1"/>
    </source>
</evidence>
<dbReference type="Gramene" id="KVH93524">
    <property type="protein sequence ID" value="KVH93524"/>
    <property type="gene ID" value="Ccrd_004425"/>
</dbReference>
<feature type="region of interest" description="Disordered" evidence="1">
    <location>
        <begin position="128"/>
        <end position="147"/>
    </location>
</feature>
<reference evidence="2 3" key="1">
    <citation type="journal article" date="2016" name="Sci. Rep.">
        <title>The genome sequence of the outbreeding globe artichoke constructed de novo incorporating a phase-aware low-pass sequencing strategy of F1 progeny.</title>
        <authorList>
            <person name="Scaglione D."/>
            <person name="Reyes-Chin-Wo S."/>
            <person name="Acquadro A."/>
            <person name="Froenicke L."/>
            <person name="Portis E."/>
            <person name="Beitel C."/>
            <person name="Tirone M."/>
            <person name="Mauro R."/>
            <person name="Lo Monaco A."/>
            <person name="Mauromicale G."/>
            <person name="Faccioli P."/>
            <person name="Cattivelli L."/>
            <person name="Rieseberg L."/>
            <person name="Michelmore R."/>
            <person name="Lanteri S."/>
        </authorList>
    </citation>
    <scope>NUCLEOTIDE SEQUENCE [LARGE SCALE GENOMIC DNA]</scope>
    <source>
        <strain evidence="2">2C</strain>
    </source>
</reference>
<dbReference type="STRING" id="59895.A0A103XN11"/>
<dbReference type="EMBL" id="LEKV01004754">
    <property type="protein sequence ID" value="KVH93524.1"/>
    <property type="molecule type" value="Genomic_DNA"/>
</dbReference>
<gene>
    <name evidence="2" type="ORF">Ccrd_004425</name>
</gene>
<name>A0A103XN11_CYNCS</name>
<comment type="caution">
    <text evidence="2">The sequence shown here is derived from an EMBL/GenBank/DDBJ whole genome shotgun (WGS) entry which is preliminary data.</text>
</comment>
<proteinExistence type="predicted"/>
<evidence type="ECO:0000313" key="3">
    <source>
        <dbReference type="Proteomes" id="UP000243975"/>
    </source>
</evidence>
<organism evidence="2 3">
    <name type="scientific">Cynara cardunculus var. scolymus</name>
    <name type="common">Globe artichoke</name>
    <name type="synonym">Cynara scolymus</name>
    <dbReference type="NCBI Taxonomy" id="59895"/>
    <lineage>
        <taxon>Eukaryota</taxon>
        <taxon>Viridiplantae</taxon>
        <taxon>Streptophyta</taxon>
        <taxon>Embryophyta</taxon>
        <taxon>Tracheophyta</taxon>
        <taxon>Spermatophyta</taxon>
        <taxon>Magnoliopsida</taxon>
        <taxon>eudicotyledons</taxon>
        <taxon>Gunneridae</taxon>
        <taxon>Pentapetalae</taxon>
        <taxon>asterids</taxon>
        <taxon>campanulids</taxon>
        <taxon>Asterales</taxon>
        <taxon>Asteraceae</taxon>
        <taxon>Carduoideae</taxon>
        <taxon>Cardueae</taxon>
        <taxon>Carduinae</taxon>
        <taxon>Cynara</taxon>
    </lineage>
</organism>